<keyword evidence="1" id="KW-0812">Transmembrane</keyword>
<organism evidence="2 3">
    <name type="scientific">Emergomyces africanus</name>
    <dbReference type="NCBI Taxonomy" id="1955775"/>
    <lineage>
        <taxon>Eukaryota</taxon>
        <taxon>Fungi</taxon>
        <taxon>Dikarya</taxon>
        <taxon>Ascomycota</taxon>
        <taxon>Pezizomycotina</taxon>
        <taxon>Eurotiomycetes</taxon>
        <taxon>Eurotiomycetidae</taxon>
        <taxon>Onygenales</taxon>
        <taxon>Ajellomycetaceae</taxon>
        <taxon>Emergomyces</taxon>
    </lineage>
</organism>
<proteinExistence type="predicted"/>
<dbReference type="GO" id="GO:0003830">
    <property type="term" value="F:beta-1,4-mannosylglycoprotein 4-beta-N-acetylglucosaminyltransferase activity"/>
    <property type="evidence" value="ECO:0007669"/>
    <property type="project" value="InterPro"/>
</dbReference>
<accession>A0A1B7NQE4</accession>
<feature type="transmembrane region" description="Helical" evidence="1">
    <location>
        <begin position="12"/>
        <end position="30"/>
    </location>
</feature>
<dbReference type="STRING" id="1658172.A0A1B7NQE4"/>
<dbReference type="Proteomes" id="UP000091918">
    <property type="component" value="Unassembled WGS sequence"/>
</dbReference>
<dbReference type="PANTHER" id="PTHR12224">
    <property type="entry name" value="BETA-1,4-MANNOSYL-GLYCOPROTEIN BETA-1,4-N-ACETYLGLUCOSAMINYL-TRANSFERASE"/>
    <property type="match status" value="1"/>
</dbReference>
<dbReference type="OrthoDB" id="6474464at2759"/>
<evidence type="ECO:0000313" key="2">
    <source>
        <dbReference type="EMBL" id="OAX79051.1"/>
    </source>
</evidence>
<evidence type="ECO:0000256" key="1">
    <source>
        <dbReference type="SAM" id="Phobius"/>
    </source>
</evidence>
<comment type="caution">
    <text evidence="2">The sequence shown here is derived from an EMBL/GenBank/DDBJ whole genome shotgun (WGS) entry which is preliminary data.</text>
</comment>
<protein>
    <recommendedName>
        <fullName evidence="4">Glycosyl transferase family 17 protein</fullName>
    </recommendedName>
</protein>
<evidence type="ECO:0008006" key="4">
    <source>
        <dbReference type="Google" id="ProtNLM"/>
    </source>
</evidence>
<keyword evidence="3" id="KW-1185">Reference proteome</keyword>
<dbReference type="GO" id="GO:0006044">
    <property type="term" value="P:N-acetylglucosamine metabolic process"/>
    <property type="evidence" value="ECO:0007669"/>
    <property type="project" value="TreeGrafter"/>
</dbReference>
<dbReference type="PANTHER" id="PTHR12224:SF0">
    <property type="entry name" value="BETA-1,4-MANNOSYL-GLYCOPROTEIN 4-BETA-N-ACETYLGLUCOSAMINYLTRANSFERASE"/>
    <property type="match status" value="1"/>
</dbReference>
<evidence type="ECO:0000313" key="3">
    <source>
        <dbReference type="Proteomes" id="UP000091918"/>
    </source>
</evidence>
<dbReference type="Pfam" id="PF04724">
    <property type="entry name" value="Glyco_transf_17"/>
    <property type="match status" value="1"/>
</dbReference>
<dbReference type="AlphaFoldDB" id="A0A1B7NQE4"/>
<keyword evidence="1" id="KW-1133">Transmembrane helix</keyword>
<keyword evidence="1" id="KW-0472">Membrane</keyword>
<reference evidence="2 3" key="1">
    <citation type="submission" date="2015-07" db="EMBL/GenBank/DDBJ databases">
        <title>Emmonsia species relationships and genome sequence.</title>
        <authorList>
            <person name="Cuomo C.A."/>
            <person name="Schwartz I.S."/>
            <person name="Kenyon C."/>
            <person name="de Hoog G.S."/>
            <person name="Govender N.P."/>
            <person name="Botha A."/>
            <person name="Moreno L."/>
            <person name="de Vries M."/>
            <person name="Munoz J.F."/>
            <person name="Stielow J.B."/>
        </authorList>
    </citation>
    <scope>NUCLEOTIDE SEQUENCE [LARGE SCALE GENOMIC DNA]</scope>
    <source>
        <strain evidence="2 3">CBS 136260</strain>
    </source>
</reference>
<dbReference type="InterPro" id="IPR006813">
    <property type="entry name" value="Glyco_trans_17"/>
</dbReference>
<dbReference type="GO" id="GO:0016020">
    <property type="term" value="C:membrane"/>
    <property type="evidence" value="ECO:0007669"/>
    <property type="project" value="InterPro"/>
</dbReference>
<name>A0A1B7NQE4_9EURO</name>
<gene>
    <name evidence="2" type="ORF">ACJ72_06631</name>
</gene>
<dbReference type="EMBL" id="LGUA01001181">
    <property type="protein sequence ID" value="OAX79051.1"/>
    <property type="molecule type" value="Genomic_DNA"/>
</dbReference>
<sequence length="406" mass="46970">MILGPRLGIKSLIFYVSIFLLSITGLYSWISASTRQYIGEALQSIESDRIHQTPTANHLNGLTLEKAKELCGLYNWPVYNNQQQQQQQQSWKGNPKTPPPPARKVYDIFLLNTELDWLEIRLNELNDHVDYFVIVEANTTFTDRPKPTLLTDPAIWAKFSRFHHKIIHHLVEGRGENERKAFDREKFQRDSGFTQVFPTLGRPDAKNPIAAKPAARPQLGDVILISDIDEIPRPATVTLLRTCGFPRRVNLRSRFYYYSFQWLHTGPDWAHPQATYYEGIDKTIKPDDLRMGRWGSSILHNSWFGGKADLFNASWHCSSCFATVKEMQTKIVSFSHTEYNRPEFISKEHIVEVVRTGKDLFDRPSQVYERVEANRDVPAYLKGEAEKKKFRYLLDRDGEDGGFVDF</sequence>